<evidence type="ECO:0000256" key="1">
    <source>
        <dbReference type="ARBA" id="ARBA00004184"/>
    </source>
</evidence>
<evidence type="ECO:0000259" key="12">
    <source>
        <dbReference type="PROSITE" id="PS51186"/>
    </source>
</evidence>
<comment type="similarity">
    <text evidence="4 11">Belongs to the acetyltransferase family. GNA1 subfamily.</text>
</comment>
<evidence type="ECO:0000256" key="7">
    <source>
        <dbReference type="ARBA" id="ARBA00022824"/>
    </source>
</evidence>
<evidence type="ECO:0000256" key="2">
    <source>
        <dbReference type="ARBA" id="ARBA00004586"/>
    </source>
</evidence>
<dbReference type="EMBL" id="GADI01003567">
    <property type="protein sequence ID" value="JAA70241.1"/>
    <property type="molecule type" value="mRNA"/>
</dbReference>
<dbReference type="InterPro" id="IPR039143">
    <property type="entry name" value="GNPNAT1-like"/>
</dbReference>
<dbReference type="SUPFAM" id="SSF55729">
    <property type="entry name" value="Acyl-CoA N-acyltransferases (Nat)"/>
    <property type="match status" value="1"/>
</dbReference>
<dbReference type="AlphaFoldDB" id="A0A0K8RGP3"/>
<dbReference type="InterPro" id="IPR016181">
    <property type="entry name" value="Acyl_CoA_acyltransferase"/>
</dbReference>
<comment type="pathway">
    <text evidence="3 11">Nucleotide-sugar biosynthesis; UDP-N-acetyl-alpha-D-glucosamine biosynthesis; N-acetyl-alpha-D-glucosamine 1-phosphate from alpha-D-glucosamine 6-phosphate (route I): step 1/2.</text>
</comment>
<evidence type="ECO:0000256" key="8">
    <source>
        <dbReference type="ARBA" id="ARBA00023136"/>
    </source>
</evidence>
<evidence type="ECO:0000256" key="9">
    <source>
        <dbReference type="ARBA" id="ARBA00023315"/>
    </source>
</evidence>
<dbReference type="GO" id="GO:0004343">
    <property type="term" value="F:glucosamine 6-phosphate N-acetyltransferase activity"/>
    <property type="evidence" value="ECO:0007669"/>
    <property type="project" value="UniProtKB-UniRule"/>
</dbReference>
<evidence type="ECO:0000256" key="11">
    <source>
        <dbReference type="RuleBase" id="RU365086"/>
    </source>
</evidence>
<keyword evidence="7" id="KW-0256">Endoplasmic reticulum</keyword>
<accession>A0A0K8RGP3</accession>
<name>A0A0K8RGP3_IXORI</name>
<dbReference type="FunFam" id="3.40.630.30:FF:000048">
    <property type="entry name" value="Glucosamine 6-phosphate N-acetyltransferase"/>
    <property type="match status" value="1"/>
</dbReference>
<dbReference type="UniPathway" id="UPA00113">
    <property type="reaction ID" value="UER00529"/>
</dbReference>
<evidence type="ECO:0000256" key="6">
    <source>
        <dbReference type="ARBA" id="ARBA00022679"/>
    </source>
</evidence>
<protein>
    <recommendedName>
        <fullName evidence="11">Glucosamine 6-phosphate N-acetyltransferase</fullName>
        <ecNumber evidence="11">2.3.1.4</ecNumber>
    </recommendedName>
</protein>
<evidence type="ECO:0000256" key="4">
    <source>
        <dbReference type="ARBA" id="ARBA00006048"/>
    </source>
</evidence>
<comment type="subunit">
    <text evidence="5">Homodimer.</text>
</comment>
<keyword evidence="6 11" id="KW-0808">Transferase</keyword>
<dbReference type="InterPro" id="IPR000182">
    <property type="entry name" value="GNAT_dom"/>
</dbReference>
<keyword evidence="8" id="KW-0472">Membrane</keyword>
<dbReference type="GO" id="GO:0006048">
    <property type="term" value="P:UDP-N-acetylglucosamine biosynthetic process"/>
    <property type="evidence" value="ECO:0007669"/>
    <property type="project" value="UniProtKB-UniRule"/>
</dbReference>
<dbReference type="PANTHER" id="PTHR13355">
    <property type="entry name" value="GLUCOSAMINE 6-PHOSPHATE N-ACETYLTRANSFERASE"/>
    <property type="match status" value="1"/>
</dbReference>
<organism evidence="13">
    <name type="scientific">Ixodes ricinus</name>
    <name type="common">Common tick</name>
    <name type="synonym">Acarus ricinus</name>
    <dbReference type="NCBI Taxonomy" id="34613"/>
    <lineage>
        <taxon>Eukaryota</taxon>
        <taxon>Metazoa</taxon>
        <taxon>Ecdysozoa</taxon>
        <taxon>Arthropoda</taxon>
        <taxon>Chelicerata</taxon>
        <taxon>Arachnida</taxon>
        <taxon>Acari</taxon>
        <taxon>Parasitiformes</taxon>
        <taxon>Ixodida</taxon>
        <taxon>Ixodoidea</taxon>
        <taxon>Ixodidae</taxon>
        <taxon>Ixodinae</taxon>
        <taxon>Ixodes</taxon>
    </lineage>
</organism>
<dbReference type="GO" id="GO:0005789">
    <property type="term" value="C:endoplasmic reticulum membrane"/>
    <property type="evidence" value="ECO:0007669"/>
    <property type="project" value="UniProtKB-SubCell"/>
</dbReference>
<dbReference type="Pfam" id="PF00583">
    <property type="entry name" value="Acetyltransf_1"/>
    <property type="match status" value="1"/>
</dbReference>
<reference evidence="13" key="1">
    <citation type="submission" date="2012-12" db="EMBL/GenBank/DDBJ databases">
        <title>Identification and characterization of a phenylalanine ammonia-lyase gene family in Isatis indigotica Fort.</title>
        <authorList>
            <person name="Liu Q."/>
            <person name="Chen J."/>
            <person name="Zhou X."/>
            <person name="Di P."/>
            <person name="Xiao Y."/>
            <person name="Xuan H."/>
            <person name="Zhang L."/>
            <person name="Chen W."/>
        </authorList>
    </citation>
    <scope>NUCLEOTIDE SEQUENCE</scope>
    <source>
        <tissue evidence="13">Salivary gland</tissue>
    </source>
</reference>
<evidence type="ECO:0000256" key="5">
    <source>
        <dbReference type="ARBA" id="ARBA00011738"/>
    </source>
</evidence>
<dbReference type="Gene3D" id="3.40.630.30">
    <property type="match status" value="1"/>
</dbReference>
<keyword evidence="9 11" id="KW-0012">Acyltransferase</keyword>
<evidence type="ECO:0000256" key="10">
    <source>
        <dbReference type="ARBA" id="ARBA00048964"/>
    </source>
</evidence>
<evidence type="ECO:0000256" key="3">
    <source>
        <dbReference type="ARBA" id="ARBA00004832"/>
    </source>
</evidence>
<comment type="catalytic activity">
    <reaction evidence="10 11">
        <text>D-glucosamine 6-phosphate + acetyl-CoA = N-acetyl-D-glucosamine 6-phosphate + CoA + H(+)</text>
        <dbReference type="Rhea" id="RHEA:10292"/>
        <dbReference type="ChEBI" id="CHEBI:15378"/>
        <dbReference type="ChEBI" id="CHEBI:57287"/>
        <dbReference type="ChEBI" id="CHEBI:57288"/>
        <dbReference type="ChEBI" id="CHEBI:57513"/>
        <dbReference type="ChEBI" id="CHEBI:58725"/>
        <dbReference type="EC" id="2.3.1.4"/>
    </reaction>
</comment>
<dbReference type="PANTHER" id="PTHR13355:SF11">
    <property type="entry name" value="GLUCOSAMINE 6-PHOSPHATE N-ACETYLTRANSFERASE"/>
    <property type="match status" value="1"/>
</dbReference>
<feature type="domain" description="N-acetyltransferase" evidence="12">
    <location>
        <begin position="38"/>
        <end position="185"/>
    </location>
</feature>
<dbReference type="EC" id="2.3.1.4" evidence="11"/>
<comment type="subcellular location">
    <subcellularLocation>
        <location evidence="1">Endomembrane system</location>
        <topology evidence="1">Peripheral membrane protein</topology>
    </subcellularLocation>
    <subcellularLocation>
        <location evidence="2">Endoplasmic reticulum membrane</location>
    </subcellularLocation>
</comment>
<evidence type="ECO:0000313" key="13">
    <source>
        <dbReference type="EMBL" id="JAA70241.1"/>
    </source>
</evidence>
<dbReference type="CDD" id="cd04301">
    <property type="entry name" value="NAT_SF"/>
    <property type="match status" value="1"/>
</dbReference>
<proteinExistence type="evidence at transcript level"/>
<dbReference type="PROSITE" id="PS51186">
    <property type="entry name" value="GNAT"/>
    <property type="match status" value="1"/>
</dbReference>
<sequence length="192" mass="21022">MAVDAALTNGGEAEGSFLYDPSLLEGLDDLKGPPCAPLRVRPLSADDYDRGFLGLLSQLTVGGDVSREEFLARFHAMRSRPDTYYVTVVEDTERGAVVGTATLVAELKFIRNLATRGRLEDVVVSSDYRGRQLGKLIVQTMVHLARKVGCYKLTLDCKDPLTKFYADNGFTLEPGNANSMSLRFSDDSDAPH</sequence>